<sequence>MSTSERSWFVTLAAHGLGTVGFSVSILAWLWLTLIPLPKPELAEPIVVDKKARRRSAPAALQSHKRDSLAPSLARPPSPGAQSPNISPVRTRRVYFLDSPTSSPSRPTNLIERTTHDSSELLDKPLHCSPTSEISPSSSSSTLVHTYPAIPPQTLETCRESAIESDSSNSSPRSSLSLSRPFQKASERTRRMSGTSVPEIAPIITVPTSDTKHRRSSIGFVPPWAFRRASGAKNSTSASPATWPLDHRSGAVVFSRKTSRRVSTPVPRTQPYAHPYYAQPPVEDEAYAAHLRSLPQFGAEAVSRSPTTSDSEKDKDSPLLDQRGRNRKANDRAQAALGLGRRPSLPPQRSASESWAAGQDPRL</sequence>
<feature type="region of interest" description="Disordered" evidence="1">
    <location>
        <begin position="160"/>
        <end position="194"/>
    </location>
</feature>
<feature type="compositionally biased region" description="Basic and acidic residues" evidence="1">
    <location>
        <begin position="310"/>
        <end position="331"/>
    </location>
</feature>
<dbReference type="AlphaFoldDB" id="A0AAD7D2F7"/>
<organism evidence="3 4">
    <name type="scientific">Mycena rosella</name>
    <name type="common">Pink bonnet</name>
    <name type="synonym">Agaricus rosellus</name>
    <dbReference type="NCBI Taxonomy" id="1033263"/>
    <lineage>
        <taxon>Eukaryota</taxon>
        <taxon>Fungi</taxon>
        <taxon>Dikarya</taxon>
        <taxon>Basidiomycota</taxon>
        <taxon>Agaricomycotina</taxon>
        <taxon>Agaricomycetes</taxon>
        <taxon>Agaricomycetidae</taxon>
        <taxon>Agaricales</taxon>
        <taxon>Marasmiineae</taxon>
        <taxon>Mycenaceae</taxon>
        <taxon>Mycena</taxon>
    </lineage>
</organism>
<feature type="region of interest" description="Disordered" evidence="1">
    <location>
        <begin position="298"/>
        <end position="363"/>
    </location>
</feature>
<keyword evidence="4" id="KW-1185">Reference proteome</keyword>
<evidence type="ECO:0000256" key="2">
    <source>
        <dbReference type="SAM" id="Phobius"/>
    </source>
</evidence>
<feature type="transmembrane region" description="Helical" evidence="2">
    <location>
        <begin position="12"/>
        <end position="32"/>
    </location>
</feature>
<proteinExistence type="predicted"/>
<feature type="compositionally biased region" description="Low complexity" evidence="1">
    <location>
        <begin position="129"/>
        <end position="142"/>
    </location>
</feature>
<feature type="region of interest" description="Disordered" evidence="1">
    <location>
        <begin position="256"/>
        <end position="278"/>
    </location>
</feature>
<evidence type="ECO:0000256" key="1">
    <source>
        <dbReference type="SAM" id="MobiDB-lite"/>
    </source>
</evidence>
<feature type="region of interest" description="Disordered" evidence="1">
    <location>
        <begin position="57"/>
        <end position="145"/>
    </location>
</feature>
<dbReference type="EMBL" id="JARKIE010000149">
    <property type="protein sequence ID" value="KAJ7675358.1"/>
    <property type="molecule type" value="Genomic_DNA"/>
</dbReference>
<feature type="compositionally biased region" description="Low complexity" evidence="1">
    <location>
        <begin position="164"/>
        <end position="181"/>
    </location>
</feature>
<keyword evidence="2" id="KW-0812">Transmembrane</keyword>
<keyword evidence="2" id="KW-0472">Membrane</keyword>
<comment type="caution">
    <text evidence="3">The sequence shown here is derived from an EMBL/GenBank/DDBJ whole genome shotgun (WGS) entry which is preliminary data.</text>
</comment>
<dbReference type="Proteomes" id="UP001221757">
    <property type="component" value="Unassembled WGS sequence"/>
</dbReference>
<reference evidence="3" key="1">
    <citation type="submission" date="2023-03" db="EMBL/GenBank/DDBJ databases">
        <title>Massive genome expansion in bonnet fungi (Mycena s.s.) driven by repeated elements and novel gene families across ecological guilds.</title>
        <authorList>
            <consortium name="Lawrence Berkeley National Laboratory"/>
            <person name="Harder C.B."/>
            <person name="Miyauchi S."/>
            <person name="Viragh M."/>
            <person name="Kuo A."/>
            <person name="Thoen E."/>
            <person name="Andreopoulos B."/>
            <person name="Lu D."/>
            <person name="Skrede I."/>
            <person name="Drula E."/>
            <person name="Henrissat B."/>
            <person name="Morin E."/>
            <person name="Kohler A."/>
            <person name="Barry K."/>
            <person name="LaButti K."/>
            <person name="Morin E."/>
            <person name="Salamov A."/>
            <person name="Lipzen A."/>
            <person name="Mereny Z."/>
            <person name="Hegedus B."/>
            <person name="Baldrian P."/>
            <person name="Stursova M."/>
            <person name="Weitz H."/>
            <person name="Taylor A."/>
            <person name="Grigoriev I.V."/>
            <person name="Nagy L.G."/>
            <person name="Martin F."/>
            <person name="Kauserud H."/>
        </authorList>
    </citation>
    <scope>NUCLEOTIDE SEQUENCE</scope>
    <source>
        <strain evidence="3">CBHHK067</strain>
    </source>
</reference>
<evidence type="ECO:0000313" key="4">
    <source>
        <dbReference type="Proteomes" id="UP001221757"/>
    </source>
</evidence>
<feature type="compositionally biased region" description="Polar residues" evidence="1">
    <location>
        <begin position="99"/>
        <end position="112"/>
    </location>
</feature>
<gene>
    <name evidence="3" type="ORF">B0H17DRAFT_1140292</name>
</gene>
<feature type="compositionally biased region" description="Basic and acidic residues" evidence="1">
    <location>
        <begin position="113"/>
        <end position="126"/>
    </location>
</feature>
<accession>A0AAD7D2F7</accession>
<protein>
    <submittedName>
        <fullName evidence="3">Uncharacterized protein</fullName>
    </submittedName>
</protein>
<evidence type="ECO:0000313" key="3">
    <source>
        <dbReference type="EMBL" id="KAJ7675358.1"/>
    </source>
</evidence>
<keyword evidence="2" id="KW-1133">Transmembrane helix</keyword>
<name>A0AAD7D2F7_MYCRO</name>